<proteinExistence type="predicted"/>
<accession>Q0CCP1</accession>
<evidence type="ECO:0000256" key="1">
    <source>
        <dbReference type="SAM" id="SignalP"/>
    </source>
</evidence>
<dbReference type="OMA" id="PKRHAAC"/>
<feature type="chain" id="PRO_5004170108" description="C6 finger domain protein" evidence="1">
    <location>
        <begin position="21"/>
        <end position="375"/>
    </location>
</feature>
<keyword evidence="1" id="KW-0732">Signal</keyword>
<feature type="signal peptide" evidence="1">
    <location>
        <begin position="1"/>
        <end position="20"/>
    </location>
</feature>
<dbReference type="eggNOG" id="ENOG502SE9E">
    <property type="taxonomic scope" value="Eukaryota"/>
</dbReference>
<gene>
    <name evidence="2" type="ORF">ATEG_08543</name>
</gene>
<dbReference type="EMBL" id="CH476606">
    <property type="protein sequence ID" value="EAU30675.1"/>
    <property type="molecule type" value="Genomic_DNA"/>
</dbReference>
<evidence type="ECO:0000313" key="3">
    <source>
        <dbReference type="Proteomes" id="UP000007963"/>
    </source>
</evidence>
<dbReference type="HOGENOM" id="CLU_026660_1_0_1"/>
<organism evidence="2 3">
    <name type="scientific">Aspergillus terreus (strain NIH 2624 / FGSC A1156)</name>
    <dbReference type="NCBI Taxonomy" id="341663"/>
    <lineage>
        <taxon>Eukaryota</taxon>
        <taxon>Fungi</taxon>
        <taxon>Dikarya</taxon>
        <taxon>Ascomycota</taxon>
        <taxon>Pezizomycotina</taxon>
        <taxon>Eurotiomycetes</taxon>
        <taxon>Eurotiomycetidae</taxon>
        <taxon>Eurotiales</taxon>
        <taxon>Aspergillaceae</taxon>
        <taxon>Aspergillus</taxon>
        <taxon>Aspergillus subgen. Circumdati</taxon>
    </lineage>
</organism>
<sequence length="375" mass="41159">MMLWKIQVLILRCLKQSLVCHYSIQKQMGRPPKKRAREDDSDLGLFNIPNGSDLLPELNDPLCGLPDLSTLGTDATAIADVAYIWPPVYTAPSGHAQPIPHLFSTDENHNHSSQSGAAKLTTPIPQTISPWPDFSSVSAATSTPAMLPPDLSQMASAPFTPGSNDSDNQCTCLHYLYLCLSHLSSLAPFPISQHTVCSLYIGAKTAQRVLRCQTCPLKFATAMQNVMFTGTLLNVLGDTWLRVSKADAVELGKQTAPPAYVAHVAKNSPNPTETWKDWLRQTVRSGVTGVPADPAGSAKCADSPSLLSLIEEMENRQRSWHEDRPAHFPPVMVETRSKDQRDEQDVLCLRVARSAREVIAKFDFQPHEFPNGVVP</sequence>
<dbReference type="Proteomes" id="UP000007963">
    <property type="component" value="Unassembled WGS sequence"/>
</dbReference>
<dbReference type="AlphaFoldDB" id="Q0CCP1"/>
<dbReference type="GeneID" id="4323511"/>
<dbReference type="OrthoDB" id="10261408at2759"/>
<reference evidence="3" key="1">
    <citation type="submission" date="2005-09" db="EMBL/GenBank/DDBJ databases">
        <title>Annotation of the Aspergillus terreus NIH2624 genome.</title>
        <authorList>
            <person name="Birren B.W."/>
            <person name="Lander E.S."/>
            <person name="Galagan J.E."/>
            <person name="Nusbaum C."/>
            <person name="Devon K."/>
            <person name="Henn M."/>
            <person name="Ma L.-J."/>
            <person name="Jaffe D.B."/>
            <person name="Butler J."/>
            <person name="Alvarez P."/>
            <person name="Gnerre S."/>
            <person name="Grabherr M."/>
            <person name="Kleber M."/>
            <person name="Mauceli E.W."/>
            <person name="Brockman W."/>
            <person name="Rounsley S."/>
            <person name="Young S.K."/>
            <person name="LaButti K."/>
            <person name="Pushparaj V."/>
            <person name="DeCaprio D."/>
            <person name="Crawford M."/>
            <person name="Koehrsen M."/>
            <person name="Engels R."/>
            <person name="Montgomery P."/>
            <person name="Pearson M."/>
            <person name="Howarth C."/>
            <person name="Larson L."/>
            <person name="Luoma S."/>
            <person name="White J."/>
            <person name="Alvarado L."/>
            <person name="Kodira C.D."/>
            <person name="Zeng Q."/>
            <person name="Oleary S."/>
            <person name="Yandava C."/>
            <person name="Denning D.W."/>
            <person name="Nierman W.C."/>
            <person name="Milne T."/>
            <person name="Madden K."/>
        </authorList>
    </citation>
    <scope>NUCLEOTIDE SEQUENCE [LARGE SCALE GENOMIC DNA]</scope>
    <source>
        <strain evidence="3">NIH 2624 / FGSC A1156</strain>
    </source>
</reference>
<dbReference type="STRING" id="341663.Q0CCP1"/>
<protein>
    <recommendedName>
        <fullName evidence="4">C6 finger domain protein</fullName>
    </recommendedName>
</protein>
<name>Q0CCP1_ASPTN</name>
<dbReference type="RefSeq" id="XP_001217129.1">
    <property type="nucleotide sequence ID" value="XM_001217128.1"/>
</dbReference>
<dbReference type="VEuPathDB" id="FungiDB:ATEG_08543"/>
<evidence type="ECO:0008006" key="4">
    <source>
        <dbReference type="Google" id="ProtNLM"/>
    </source>
</evidence>
<evidence type="ECO:0000313" key="2">
    <source>
        <dbReference type="EMBL" id="EAU30675.1"/>
    </source>
</evidence>